<dbReference type="NCBIfam" id="TIGR00254">
    <property type="entry name" value="GGDEF"/>
    <property type="match status" value="1"/>
</dbReference>
<dbReference type="Proteomes" id="UP000284178">
    <property type="component" value="Unassembled WGS sequence"/>
</dbReference>
<feature type="transmembrane region" description="Helical" evidence="1">
    <location>
        <begin position="167"/>
        <end position="190"/>
    </location>
</feature>
<name>A0A412G5Q6_9FIRM</name>
<evidence type="ECO:0000313" key="3">
    <source>
        <dbReference type="EMBL" id="RGR76330.1"/>
    </source>
</evidence>
<keyword evidence="1" id="KW-0472">Membrane</keyword>
<keyword evidence="1" id="KW-0812">Transmembrane</keyword>
<dbReference type="InterPro" id="IPR029787">
    <property type="entry name" value="Nucleotide_cyclase"/>
</dbReference>
<dbReference type="SUPFAM" id="SSF55073">
    <property type="entry name" value="Nucleotide cyclase"/>
    <property type="match status" value="1"/>
</dbReference>
<accession>A0A412G5Q6</accession>
<dbReference type="InterPro" id="IPR000160">
    <property type="entry name" value="GGDEF_dom"/>
</dbReference>
<dbReference type="GO" id="GO:0005886">
    <property type="term" value="C:plasma membrane"/>
    <property type="evidence" value="ECO:0007669"/>
    <property type="project" value="TreeGrafter"/>
</dbReference>
<dbReference type="Gene3D" id="3.30.70.270">
    <property type="match status" value="1"/>
</dbReference>
<keyword evidence="1" id="KW-1133">Transmembrane helix</keyword>
<evidence type="ECO:0000256" key="1">
    <source>
        <dbReference type="SAM" id="Phobius"/>
    </source>
</evidence>
<proteinExistence type="predicted"/>
<feature type="transmembrane region" description="Helical" evidence="1">
    <location>
        <begin position="136"/>
        <end position="155"/>
    </location>
</feature>
<dbReference type="PANTHER" id="PTHR45138:SF9">
    <property type="entry name" value="DIGUANYLATE CYCLASE DGCM-RELATED"/>
    <property type="match status" value="1"/>
</dbReference>
<dbReference type="Pfam" id="PF00990">
    <property type="entry name" value="GGDEF"/>
    <property type="match status" value="1"/>
</dbReference>
<feature type="transmembrane region" description="Helical" evidence="1">
    <location>
        <begin position="24"/>
        <end position="47"/>
    </location>
</feature>
<dbReference type="GeneID" id="83014370"/>
<evidence type="ECO:0000259" key="2">
    <source>
        <dbReference type="PROSITE" id="PS50887"/>
    </source>
</evidence>
<organism evidence="3 4">
    <name type="scientific">Holdemania filiformis</name>
    <dbReference type="NCBI Taxonomy" id="61171"/>
    <lineage>
        <taxon>Bacteria</taxon>
        <taxon>Bacillati</taxon>
        <taxon>Bacillota</taxon>
        <taxon>Erysipelotrichia</taxon>
        <taxon>Erysipelotrichales</taxon>
        <taxon>Erysipelotrichaceae</taxon>
        <taxon>Holdemania</taxon>
    </lineage>
</organism>
<dbReference type="SMART" id="SM00267">
    <property type="entry name" value="GGDEF"/>
    <property type="match status" value="1"/>
</dbReference>
<dbReference type="EMBL" id="QRUP01000002">
    <property type="protein sequence ID" value="RGR76330.1"/>
    <property type="molecule type" value="Genomic_DNA"/>
</dbReference>
<dbReference type="RefSeq" id="WP_117893451.1">
    <property type="nucleotide sequence ID" value="NZ_CABJCV010000002.1"/>
</dbReference>
<dbReference type="PROSITE" id="PS50887">
    <property type="entry name" value="GGDEF"/>
    <property type="match status" value="1"/>
</dbReference>
<comment type="caution">
    <text evidence="3">The sequence shown here is derived from an EMBL/GenBank/DDBJ whole genome shotgun (WGS) entry which is preliminary data.</text>
</comment>
<protein>
    <submittedName>
        <fullName evidence="3">GGDEF domain-containing protein</fullName>
    </submittedName>
</protein>
<dbReference type="CDD" id="cd01949">
    <property type="entry name" value="GGDEF"/>
    <property type="match status" value="1"/>
</dbReference>
<dbReference type="GO" id="GO:1902201">
    <property type="term" value="P:negative regulation of bacterial-type flagellum-dependent cell motility"/>
    <property type="evidence" value="ECO:0007669"/>
    <property type="project" value="TreeGrafter"/>
</dbReference>
<feature type="transmembrane region" description="Helical" evidence="1">
    <location>
        <begin position="95"/>
        <end position="124"/>
    </location>
</feature>
<dbReference type="InterPro" id="IPR043128">
    <property type="entry name" value="Rev_trsase/Diguanyl_cyclase"/>
</dbReference>
<dbReference type="AlphaFoldDB" id="A0A412G5Q6"/>
<dbReference type="GO" id="GO:0043709">
    <property type="term" value="P:cell adhesion involved in single-species biofilm formation"/>
    <property type="evidence" value="ECO:0007669"/>
    <property type="project" value="TreeGrafter"/>
</dbReference>
<feature type="domain" description="GGDEF" evidence="2">
    <location>
        <begin position="239"/>
        <end position="367"/>
    </location>
</feature>
<sequence length="367" mass="41944">MEEKQVLAEIQKQERQLSTYWRSLHWHVCAVLAAGTAAAEILLFFVLDAASLISCSVPVYLIRYIAVPSLINGALVWGCRWLIRTRDWEETKKDGIVSLTMTLLCFVITIIHGAFSSVYMMFVLPTLLTTVYERKQLTVVTALTGMVLCGLSAFMPSWDPDKIVTAYYFSDILICLMVQAGTLAACWELLEFQDRRRQISRRRDAERISLQREVSYDALTGVGSRMALNRCFEELETAQDYALVLLDLDDFKQINDQLGHLIGDEVLRQVGQLLNNDSERMRAYRFGGDEFCVVLKQPQSDEAERCMRQLQEQFSQRMRELFPKFPMTISLGIHHQQGGESALQCFRHADEALYKAKKQGKNQLASN</sequence>
<keyword evidence="4" id="KW-1185">Reference proteome</keyword>
<evidence type="ECO:0000313" key="4">
    <source>
        <dbReference type="Proteomes" id="UP000284178"/>
    </source>
</evidence>
<gene>
    <name evidence="3" type="ORF">DWY25_02965</name>
</gene>
<reference evidence="3 4" key="1">
    <citation type="submission" date="2018-08" db="EMBL/GenBank/DDBJ databases">
        <title>A genome reference for cultivated species of the human gut microbiota.</title>
        <authorList>
            <person name="Zou Y."/>
            <person name="Xue W."/>
            <person name="Luo G."/>
        </authorList>
    </citation>
    <scope>NUCLEOTIDE SEQUENCE [LARGE SCALE GENOMIC DNA]</scope>
    <source>
        <strain evidence="3 4">AF24-29</strain>
    </source>
</reference>
<dbReference type="PANTHER" id="PTHR45138">
    <property type="entry name" value="REGULATORY COMPONENTS OF SENSORY TRANSDUCTION SYSTEM"/>
    <property type="match status" value="1"/>
</dbReference>
<dbReference type="InterPro" id="IPR050469">
    <property type="entry name" value="Diguanylate_Cyclase"/>
</dbReference>
<feature type="transmembrane region" description="Helical" evidence="1">
    <location>
        <begin position="59"/>
        <end position="83"/>
    </location>
</feature>
<dbReference type="GO" id="GO:0052621">
    <property type="term" value="F:diguanylate cyclase activity"/>
    <property type="evidence" value="ECO:0007669"/>
    <property type="project" value="TreeGrafter"/>
</dbReference>